<organism evidence="2 3">
    <name type="scientific">Chryseobacterium ginsengisoli</name>
    <dbReference type="NCBI Taxonomy" id="363853"/>
    <lineage>
        <taxon>Bacteria</taxon>
        <taxon>Pseudomonadati</taxon>
        <taxon>Bacteroidota</taxon>
        <taxon>Flavobacteriia</taxon>
        <taxon>Flavobacteriales</taxon>
        <taxon>Weeksellaceae</taxon>
        <taxon>Chryseobacterium group</taxon>
        <taxon>Chryseobacterium</taxon>
    </lineage>
</organism>
<sequence>MKNKIKSIVGNGLPYGITFFGLSFMIGYFFHVDLQQTLEMSVLLGIAALLINGFIYSRFSKPIKSLNEISVSLNNSELLLLQSPANYLIEDSLVPGKLFLTDLRLIFKSYEKETISQKEHFWNINSITPVDFSWSLWNSGGEFILRSESQNRLMFEVDKIKIWKTHLSK</sequence>
<reference evidence="3" key="1">
    <citation type="journal article" date="2019" name="Int. J. Syst. Evol. Microbiol.">
        <title>The Global Catalogue of Microorganisms (GCM) 10K type strain sequencing project: providing services to taxonomists for standard genome sequencing and annotation.</title>
        <authorList>
            <consortium name="The Broad Institute Genomics Platform"/>
            <consortium name="The Broad Institute Genome Sequencing Center for Infectious Disease"/>
            <person name="Wu L."/>
            <person name="Ma J."/>
        </authorList>
    </citation>
    <scope>NUCLEOTIDE SEQUENCE [LARGE SCALE GENOMIC DNA]</scope>
    <source>
        <strain evidence="3">JCM 18019</strain>
    </source>
</reference>
<dbReference type="RefSeq" id="WP_345202480.1">
    <property type="nucleotide sequence ID" value="NZ_BAABHX010000002.1"/>
</dbReference>
<gene>
    <name evidence="2" type="ORF">GCM10023210_17410</name>
</gene>
<name>A0ABP9M465_9FLAO</name>
<evidence type="ECO:0000313" key="2">
    <source>
        <dbReference type="EMBL" id="GAA5090781.1"/>
    </source>
</evidence>
<keyword evidence="1" id="KW-0472">Membrane</keyword>
<feature type="transmembrane region" description="Helical" evidence="1">
    <location>
        <begin position="12"/>
        <end position="31"/>
    </location>
</feature>
<feature type="transmembrane region" description="Helical" evidence="1">
    <location>
        <begin position="37"/>
        <end position="56"/>
    </location>
</feature>
<keyword evidence="1" id="KW-1133">Transmembrane helix</keyword>
<comment type="caution">
    <text evidence="2">The sequence shown here is derived from an EMBL/GenBank/DDBJ whole genome shotgun (WGS) entry which is preliminary data.</text>
</comment>
<keyword evidence="1" id="KW-0812">Transmembrane</keyword>
<dbReference type="Proteomes" id="UP001500353">
    <property type="component" value="Unassembled WGS sequence"/>
</dbReference>
<dbReference type="EMBL" id="BAABHX010000002">
    <property type="protein sequence ID" value="GAA5090781.1"/>
    <property type="molecule type" value="Genomic_DNA"/>
</dbReference>
<accession>A0ABP9M465</accession>
<evidence type="ECO:0000256" key="1">
    <source>
        <dbReference type="SAM" id="Phobius"/>
    </source>
</evidence>
<evidence type="ECO:0000313" key="3">
    <source>
        <dbReference type="Proteomes" id="UP001500353"/>
    </source>
</evidence>
<proteinExistence type="predicted"/>
<evidence type="ECO:0008006" key="4">
    <source>
        <dbReference type="Google" id="ProtNLM"/>
    </source>
</evidence>
<protein>
    <recommendedName>
        <fullName evidence="4">GRAM domain-containing protein</fullName>
    </recommendedName>
</protein>
<keyword evidence="3" id="KW-1185">Reference proteome</keyword>